<feature type="transmembrane region" description="Helical" evidence="5">
    <location>
        <begin position="242"/>
        <end position="261"/>
    </location>
</feature>
<name>A0A318HD51_9BURK</name>
<dbReference type="Proteomes" id="UP000247811">
    <property type="component" value="Unassembled WGS sequence"/>
</dbReference>
<evidence type="ECO:0000256" key="4">
    <source>
        <dbReference type="ARBA" id="ARBA00023136"/>
    </source>
</evidence>
<keyword evidence="2 5" id="KW-0812">Transmembrane</keyword>
<proteinExistence type="predicted"/>
<dbReference type="EMBL" id="QJJS01000004">
    <property type="protein sequence ID" value="PXW97406.1"/>
    <property type="molecule type" value="Genomic_DNA"/>
</dbReference>
<evidence type="ECO:0000256" key="2">
    <source>
        <dbReference type="ARBA" id="ARBA00022692"/>
    </source>
</evidence>
<keyword evidence="3 5" id="KW-1133">Transmembrane helix</keyword>
<dbReference type="InterPro" id="IPR050638">
    <property type="entry name" value="AA-Vitamin_Transporters"/>
</dbReference>
<dbReference type="RefSeq" id="WP_110399812.1">
    <property type="nucleotide sequence ID" value="NZ_QJJS01000004.1"/>
</dbReference>
<dbReference type="PANTHER" id="PTHR32322:SF9">
    <property type="entry name" value="AMINO-ACID METABOLITE EFFLUX PUMP-RELATED"/>
    <property type="match status" value="1"/>
</dbReference>
<evidence type="ECO:0000256" key="5">
    <source>
        <dbReference type="SAM" id="Phobius"/>
    </source>
</evidence>
<dbReference type="Pfam" id="PF00892">
    <property type="entry name" value="EamA"/>
    <property type="match status" value="1"/>
</dbReference>
<dbReference type="GO" id="GO:0016020">
    <property type="term" value="C:membrane"/>
    <property type="evidence" value="ECO:0007669"/>
    <property type="project" value="UniProtKB-SubCell"/>
</dbReference>
<dbReference type="AlphaFoldDB" id="A0A318HD51"/>
<dbReference type="InterPro" id="IPR037185">
    <property type="entry name" value="EmrE-like"/>
</dbReference>
<comment type="caution">
    <text evidence="7">The sequence shown here is derived from an EMBL/GenBank/DDBJ whole genome shotgun (WGS) entry which is preliminary data.</text>
</comment>
<reference evidence="7 8" key="1">
    <citation type="submission" date="2018-05" db="EMBL/GenBank/DDBJ databases">
        <title>Genomic Encyclopedia of Type Strains, Phase IV (KMG-IV): sequencing the most valuable type-strain genomes for metagenomic binning, comparative biology and taxonomic classification.</title>
        <authorList>
            <person name="Goeker M."/>
        </authorList>
    </citation>
    <scope>NUCLEOTIDE SEQUENCE [LARGE SCALE GENOMIC DNA]</scope>
    <source>
        <strain evidence="7 8">DSM 566</strain>
    </source>
</reference>
<protein>
    <submittedName>
        <fullName evidence="7">Threonine/homoserine efflux transporter RhtA</fullName>
    </submittedName>
</protein>
<gene>
    <name evidence="7" type="ORF">C7444_1047</name>
</gene>
<accession>A0A318HD51</accession>
<dbReference type="PANTHER" id="PTHR32322">
    <property type="entry name" value="INNER MEMBRANE TRANSPORTER"/>
    <property type="match status" value="1"/>
</dbReference>
<evidence type="ECO:0000256" key="3">
    <source>
        <dbReference type="ARBA" id="ARBA00022989"/>
    </source>
</evidence>
<feature type="transmembrane region" description="Helical" evidence="5">
    <location>
        <begin position="40"/>
        <end position="59"/>
    </location>
</feature>
<evidence type="ECO:0000313" key="8">
    <source>
        <dbReference type="Proteomes" id="UP000247811"/>
    </source>
</evidence>
<feature type="domain" description="EamA" evidence="6">
    <location>
        <begin position="157"/>
        <end position="284"/>
    </location>
</feature>
<evidence type="ECO:0000259" key="6">
    <source>
        <dbReference type="Pfam" id="PF00892"/>
    </source>
</evidence>
<feature type="transmembrane region" description="Helical" evidence="5">
    <location>
        <begin position="12"/>
        <end position="33"/>
    </location>
</feature>
<comment type="subcellular location">
    <subcellularLocation>
        <location evidence="1">Membrane</location>
        <topology evidence="1">Multi-pass membrane protein</topology>
    </subcellularLocation>
</comment>
<evidence type="ECO:0000313" key="7">
    <source>
        <dbReference type="EMBL" id="PXW97406.1"/>
    </source>
</evidence>
<organism evidence="7 8">
    <name type="scientific">Sphaerotilus hippei</name>
    <dbReference type="NCBI Taxonomy" id="744406"/>
    <lineage>
        <taxon>Bacteria</taxon>
        <taxon>Pseudomonadati</taxon>
        <taxon>Pseudomonadota</taxon>
        <taxon>Betaproteobacteria</taxon>
        <taxon>Burkholderiales</taxon>
        <taxon>Sphaerotilaceae</taxon>
        <taxon>Sphaerotilus</taxon>
    </lineage>
</organism>
<dbReference type="OrthoDB" id="321830at2"/>
<feature type="transmembrane region" description="Helical" evidence="5">
    <location>
        <begin position="211"/>
        <end position="230"/>
    </location>
</feature>
<sequence>MSEPRRSGLPLPAGMALAMVAFAGNSLLCRLALRQTGIDPFSFTTIRLVSGALLLAWLMRRRAAVPVPVPLRGHWPSALALWLYAGAFSLAYQGLTAATGALLLFGAVQVTMVGIGLVRGERAGPRPLAGMALALALGGLLWLLLPGVAAPPPGSAALMAVAGVAWGVYSLRGRGSTDALASTAVNFRLACVPALACSVLTWPLRSLDLPGTLYALASGALASAAGYALWYSILPRLAATQAATLQLSVPVLAAAGGVLLLGEALTARLLLAGALVLTGVAVVTRPAATPGPR</sequence>
<evidence type="ECO:0000256" key="1">
    <source>
        <dbReference type="ARBA" id="ARBA00004141"/>
    </source>
</evidence>
<feature type="transmembrane region" description="Helical" evidence="5">
    <location>
        <begin position="155"/>
        <end position="173"/>
    </location>
</feature>
<keyword evidence="4 5" id="KW-0472">Membrane</keyword>
<dbReference type="SUPFAM" id="SSF103481">
    <property type="entry name" value="Multidrug resistance efflux transporter EmrE"/>
    <property type="match status" value="1"/>
</dbReference>
<dbReference type="InterPro" id="IPR000620">
    <property type="entry name" value="EamA_dom"/>
</dbReference>
<keyword evidence="8" id="KW-1185">Reference proteome</keyword>
<feature type="transmembrane region" description="Helical" evidence="5">
    <location>
        <begin position="185"/>
        <end position="205"/>
    </location>
</feature>
<feature type="transmembrane region" description="Helical" evidence="5">
    <location>
        <begin position="128"/>
        <end position="149"/>
    </location>
</feature>
<feature type="transmembrane region" description="Helical" evidence="5">
    <location>
        <begin position="79"/>
        <end position="107"/>
    </location>
</feature>